<dbReference type="InterPro" id="IPR009057">
    <property type="entry name" value="Homeodomain-like_sf"/>
</dbReference>
<dbReference type="EMBL" id="MJMI01000116">
    <property type="protein sequence ID" value="OLQ87851.1"/>
    <property type="molecule type" value="Genomic_DNA"/>
</dbReference>
<dbReference type="InterPro" id="IPR002078">
    <property type="entry name" value="Sigma_54_int"/>
</dbReference>
<dbReference type="SUPFAM" id="SSF52540">
    <property type="entry name" value="P-loop containing nucleoside triphosphate hydrolases"/>
    <property type="match status" value="1"/>
</dbReference>
<name>A0ABX3FA47_9VIBR</name>
<dbReference type="Gene3D" id="1.10.8.60">
    <property type="match status" value="1"/>
</dbReference>
<dbReference type="Gene3D" id="3.30.450.40">
    <property type="match status" value="1"/>
</dbReference>
<keyword evidence="8" id="KW-1185">Reference proteome</keyword>
<dbReference type="RefSeq" id="WP_075651198.1">
    <property type="nucleotide sequence ID" value="NZ_AP019659.1"/>
</dbReference>
<keyword evidence="2" id="KW-0067">ATP-binding</keyword>
<dbReference type="InterPro" id="IPR002197">
    <property type="entry name" value="HTH_Fis"/>
</dbReference>
<keyword evidence="4" id="KW-0238">DNA-binding</keyword>
<proteinExistence type="predicted"/>
<feature type="domain" description="Sigma-54 factor interaction" evidence="6">
    <location>
        <begin position="339"/>
        <end position="569"/>
    </location>
</feature>
<organism evidence="7 8">
    <name type="scientific">Vibrio ponticus</name>
    <dbReference type="NCBI Taxonomy" id="265668"/>
    <lineage>
        <taxon>Bacteria</taxon>
        <taxon>Pseudomonadati</taxon>
        <taxon>Pseudomonadota</taxon>
        <taxon>Gammaproteobacteria</taxon>
        <taxon>Vibrionales</taxon>
        <taxon>Vibrionaceae</taxon>
        <taxon>Vibrio</taxon>
    </lineage>
</organism>
<dbReference type="InterPro" id="IPR058031">
    <property type="entry name" value="AAA_lid_NorR"/>
</dbReference>
<dbReference type="SMART" id="SM00382">
    <property type="entry name" value="AAA"/>
    <property type="match status" value="1"/>
</dbReference>
<dbReference type="SUPFAM" id="SSF55781">
    <property type="entry name" value="GAF domain-like"/>
    <property type="match status" value="1"/>
</dbReference>
<keyword evidence="5" id="KW-0804">Transcription</keyword>
<dbReference type="InterPro" id="IPR027417">
    <property type="entry name" value="P-loop_NTPase"/>
</dbReference>
<protein>
    <submittedName>
        <fullName evidence="7">Sigma-54-dependent Fis family transcriptional regulator</fullName>
    </submittedName>
</protein>
<evidence type="ECO:0000313" key="7">
    <source>
        <dbReference type="EMBL" id="OLQ87851.1"/>
    </source>
</evidence>
<dbReference type="InterPro" id="IPR025944">
    <property type="entry name" value="Sigma_54_int_dom_CS"/>
</dbReference>
<accession>A0ABX3FA47</accession>
<dbReference type="Pfam" id="PF00158">
    <property type="entry name" value="Sigma54_activat"/>
    <property type="match status" value="1"/>
</dbReference>
<evidence type="ECO:0000256" key="1">
    <source>
        <dbReference type="ARBA" id="ARBA00022741"/>
    </source>
</evidence>
<dbReference type="PANTHER" id="PTHR32071:SF57">
    <property type="entry name" value="C4-DICARBOXYLATE TRANSPORT TRANSCRIPTIONAL REGULATORY PROTEIN DCTD"/>
    <property type="match status" value="1"/>
</dbReference>
<dbReference type="Pfam" id="PF25601">
    <property type="entry name" value="AAA_lid_14"/>
    <property type="match status" value="1"/>
</dbReference>
<reference evidence="7 8" key="1">
    <citation type="submission" date="2016-09" db="EMBL/GenBank/DDBJ databases">
        <title>Genomic Taxonomy of the Vibrionaceae.</title>
        <authorList>
            <person name="Gonzalez-Castillo A."/>
            <person name="Gomez-Gil B."/>
            <person name="Enciso-Ibarra K."/>
        </authorList>
    </citation>
    <scope>NUCLEOTIDE SEQUENCE [LARGE SCALE GENOMIC DNA]</scope>
    <source>
        <strain evidence="7 8">CAIM 1731</strain>
    </source>
</reference>
<dbReference type="PROSITE" id="PS50045">
    <property type="entry name" value="SIGMA54_INTERACT_4"/>
    <property type="match status" value="1"/>
</dbReference>
<dbReference type="Pfam" id="PF01590">
    <property type="entry name" value="GAF"/>
    <property type="match status" value="1"/>
</dbReference>
<evidence type="ECO:0000259" key="6">
    <source>
        <dbReference type="PROSITE" id="PS50045"/>
    </source>
</evidence>
<dbReference type="CDD" id="cd00009">
    <property type="entry name" value="AAA"/>
    <property type="match status" value="1"/>
</dbReference>
<evidence type="ECO:0000256" key="2">
    <source>
        <dbReference type="ARBA" id="ARBA00022840"/>
    </source>
</evidence>
<dbReference type="Pfam" id="PF02954">
    <property type="entry name" value="HTH_8"/>
    <property type="match status" value="1"/>
</dbReference>
<dbReference type="CDD" id="cd00130">
    <property type="entry name" value="PAS"/>
    <property type="match status" value="1"/>
</dbReference>
<gene>
    <name evidence="7" type="ORF">BIY21_16595</name>
</gene>
<evidence type="ECO:0000256" key="4">
    <source>
        <dbReference type="ARBA" id="ARBA00023125"/>
    </source>
</evidence>
<dbReference type="PROSITE" id="PS00688">
    <property type="entry name" value="SIGMA54_INTERACT_3"/>
    <property type="match status" value="1"/>
</dbReference>
<dbReference type="InterPro" id="IPR035965">
    <property type="entry name" value="PAS-like_dom_sf"/>
</dbReference>
<keyword evidence="3" id="KW-0805">Transcription regulation</keyword>
<dbReference type="Gene3D" id="3.30.450.20">
    <property type="entry name" value="PAS domain"/>
    <property type="match status" value="1"/>
</dbReference>
<dbReference type="Gene3D" id="1.10.10.60">
    <property type="entry name" value="Homeodomain-like"/>
    <property type="match status" value="1"/>
</dbReference>
<sequence>MLVEHNNRRDVVELELLPQEQEAKSTDKVIRYAWEQFIEGGQPNNVRPSILASWQRSLKNNIDPETFVYRSLPEDELATVLLDNRELISVARKFMQDLLYYNPDGHINLTDNHGTTLCYCGSDLTPVGSILHEEELGTNCTALCLRKKKLVYVLSAENWKFHLRDRRKQCAAAPIMDSKGTLIGVLTLTATQENFNTHTLGTVQAAAHAIEQQLRLKELLAEQRLILETLNEGVIVIDDAGIIKNINRYAKQIFSDLDLLGRNIDRVLKPEDESMLRIHQGNDHEVLFRPSSNKSINCLISVMEMNNGNRVISLREDQRIKRIARKVLGGNATYTFDRIMGNSDALKETVSRAKVASRSQSTILITGESGTGKELFAQSIHNHSERADGPFIALNCGAIPKDLVQSELFGYVEGAYTGARGGGAAGKFELADGGTLFLDEIGEMPLEAQTSLLRVIQESEVIRIGSSKPKKIDVRIIAATNRDLVNAIDDSMFRRDLYYRLNVISIHIPPLRHRDKDIRDLIEYFSVKMCNTFKKMRPSISSEALEALCAYTWPGNVRELENVIERLINLNKGLAIQLHDLPDEIQLPPLPVMTVPTASEVQPFTPHIMPVFSTIKVSLESNERQHIINLLKEFRGNIRKTATTLSISRNSLYCKLKKWDIKIHEYRQ</sequence>
<dbReference type="PROSITE" id="PS00676">
    <property type="entry name" value="SIGMA54_INTERACT_2"/>
    <property type="match status" value="1"/>
</dbReference>
<dbReference type="InterPro" id="IPR003593">
    <property type="entry name" value="AAA+_ATPase"/>
</dbReference>
<dbReference type="InterPro" id="IPR025943">
    <property type="entry name" value="Sigma_54_int_dom_ATP-bd_2"/>
</dbReference>
<dbReference type="InterPro" id="IPR025662">
    <property type="entry name" value="Sigma_54_int_dom_ATP-bd_1"/>
</dbReference>
<dbReference type="InterPro" id="IPR000014">
    <property type="entry name" value="PAS"/>
</dbReference>
<dbReference type="PANTHER" id="PTHR32071">
    <property type="entry name" value="TRANSCRIPTIONAL REGULATORY PROTEIN"/>
    <property type="match status" value="1"/>
</dbReference>
<evidence type="ECO:0000256" key="3">
    <source>
        <dbReference type="ARBA" id="ARBA00023015"/>
    </source>
</evidence>
<keyword evidence="1" id="KW-0547">Nucleotide-binding</keyword>
<evidence type="ECO:0000256" key="5">
    <source>
        <dbReference type="ARBA" id="ARBA00023163"/>
    </source>
</evidence>
<dbReference type="Gene3D" id="3.40.50.300">
    <property type="entry name" value="P-loop containing nucleotide triphosphate hydrolases"/>
    <property type="match status" value="1"/>
</dbReference>
<comment type="caution">
    <text evidence="7">The sequence shown here is derived from an EMBL/GenBank/DDBJ whole genome shotgun (WGS) entry which is preliminary data.</text>
</comment>
<dbReference type="SUPFAM" id="SSF46689">
    <property type="entry name" value="Homeodomain-like"/>
    <property type="match status" value="1"/>
</dbReference>
<dbReference type="SUPFAM" id="SSF55785">
    <property type="entry name" value="PYP-like sensor domain (PAS domain)"/>
    <property type="match status" value="1"/>
</dbReference>
<dbReference type="InterPro" id="IPR029016">
    <property type="entry name" value="GAF-like_dom_sf"/>
</dbReference>
<dbReference type="PROSITE" id="PS00675">
    <property type="entry name" value="SIGMA54_INTERACT_1"/>
    <property type="match status" value="1"/>
</dbReference>
<dbReference type="InterPro" id="IPR003018">
    <property type="entry name" value="GAF"/>
</dbReference>
<dbReference type="Proteomes" id="UP000186206">
    <property type="component" value="Unassembled WGS sequence"/>
</dbReference>
<evidence type="ECO:0000313" key="8">
    <source>
        <dbReference type="Proteomes" id="UP000186206"/>
    </source>
</evidence>
<dbReference type="SMART" id="SM00091">
    <property type="entry name" value="PAS"/>
    <property type="match status" value="1"/>
</dbReference>